<evidence type="ECO:0008006" key="6">
    <source>
        <dbReference type="Google" id="ProtNLM"/>
    </source>
</evidence>
<keyword evidence="3" id="KW-0472">Membrane</keyword>
<evidence type="ECO:0000313" key="5">
    <source>
        <dbReference type="Proteomes" id="UP000234275"/>
    </source>
</evidence>
<sequence length="283" mass="33166">MHSLEQERITEEAGLIAKSQTFADDERATKDQRAPYGRSFGHRIRSLIWLVLPWAISAVLLVVLIWDLTIRTTSKDPMQRLYSPVEREIEFETRRFYRSRGDDKSPYQGWPSDEIDQLWKNSYVRGLNTYVTAEEASLLPEKTLRVPVPGRENEFMVVLDDVIRQSWYPKRYGRGMYHPNGTLDYCQWLHYDHCLDQIRQALMCAADTSVVFFEWSKQSNASRPRVDNLHTCRSFDKIKDWAFDRDIGEYHSHRHVVPSEDGQFTIQRTTHSDHGDASECFAT</sequence>
<dbReference type="GeneID" id="36560828"/>
<dbReference type="Pfam" id="PF11807">
    <property type="entry name" value="UstYa"/>
    <property type="match status" value="1"/>
</dbReference>
<proteinExistence type="inferred from homology"/>
<comment type="pathway">
    <text evidence="1">Mycotoxin biosynthesis.</text>
</comment>
<dbReference type="AlphaFoldDB" id="A0A2I2GD47"/>
<gene>
    <name evidence="4" type="ORF">P170DRAFT_474359</name>
</gene>
<dbReference type="GO" id="GO:0043386">
    <property type="term" value="P:mycotoxin biosynthetic process"/>
    <property type="evidence" value="ECO:0007669"/>
    <property type="project" value="InterPro"/>
</dbReference>
<dbReference type="InterPro" id="IPR021765">
    <property type="entry name" value="UstYa-like"/>
</dbReference>
<dbReference type="PANTHER" id="PTHR33365:SF4">
    <property type="entry name" value="CYCLOCHLOROTINE BIOSYNTHESIS PROTEIN O"/>
    <property type="match status" value="1"/>
</dbReference>
<evidence type="ECO:0000256" key="3">
    <source>
        <dbReference type="SAM" id="Phobius"/>
    </source>
</evidence>
<dbReference type="EMBL" id="MSFO01000003">
    <property type="protein sequence ID" value="PLB50803.1"/>
    <property type="molecule type" value="Genomic_DNA"/>
</dbReference>
<protein>
    <recommendedName>
        <fullName evidence="6">Tat pathway signal sequence</fullName>
    </recommendedName>
</protein>
<accession>A0A2I2GD47</accession>
<keyword evidence="5" id="KW-1185">Reference proteome</keyword>
<name>A0A2I2GD47_9EURO</name>
<feature type="transmembrane region" description="Helical" evidence="3">
    <location>
        <begin position="47"/>
        <end position="66"/>
    </location>
</feature>
<dbReference type="Proteomes" id="UP000234275">
    <property type="component" value="Unassembled WGS sequence"/>
</dbReference>
<dbReference type="OrthoDB" id="3687641at2759"/>
<evidence type="ECO:0000256" key="2">
    <source>
        <dbReference type="ARBA" id="ARBA00035112"/>
    </source>
</evidence>
<comment type="similarity">
    <text evidence="2">Belongs to the ustYa family.</text>
</comment>
<dbReference type="STRING" id="1392250.A0A2I2GD47"/>
<dbReference type="PANTHER" id="PTHR33365">
    <property type="entry name" value="YALI0B05434P"/>
    <property type="match status" value="1"/>
</dbReference>
<evidence type="ECO:0000313" key="4">
    <source>
        <dbReference type="EMBL" id="PLB50803.1"/>
    </source>
</evidence>
<dbReference type="VEuPathDB" id="FungiDB:P170DRAFT_474359"/>
<evidence type="ECO:0000256" key="1">
    <source>
        <dbReference type="ARBA" id="ARBA00004685"/>
    </source>
</evidence>
<dbReference type="RefSeq" id="XP_024706105.1">
    <property type="nucleotide sequence ID" value="XM_024853130.1"/>
</dbReference>
<keyword evidence="3" id="KW-1133">Transmembrane helix</keyword>
<reference evidence="4 5" key="1">
    <citation type="submission" date="2016-12" db="EMBL/GenBank/DDBJ databases">
        <title>The genomes of Aspergillus section Nigri reveals drivers in fungal speciation.</title>
        <authorList>
            <consortium name="DOE Joint Genome Institute"/>
            <person name="Vesth T.C."/>
            <person name="Nybo J."/>
            <person name="Theobald S."/>
            <person name="Brandl J."/>
            <person name="Frisvad J.C."/>
            <person name="Nielsen K.F."/>
            <person name="Lyhne E.K."/>
            <person name="Kogle M.E."/>
            <person name="Kuo A."/>
            <person name="Riley R."/>
            <person name="Clum A."/>
            <person name="Nolan M."/>
            <person name="Lipzen A."/>
            <person name="Salamov A."/>
            <person name="Henrissat B."/>
            <person name="Wiebenga A."/>
            <person name="De Vries R.P."/>
            <person name="Grigoriev I.V."/>
            <person name="Mortensen U.H."/>
            <person name="Andersen M.R."/>
            <person name="Baker S.E."/>
        </authorList>
    </citation>
    <scope>NUCLEOTIDE SEQUENCE [LARGE SCALE GENOMIC DNA]</scope>
    <source>
        <strain evidence="4 5">IBT 23096</strain>
    </source>
</reference>
<comment type="caution">
    <text evidence="4">The sequence shown here is derived from an EMBL/GenBank/DDBJ whole genome shotgun (WGS) entry which is preliminary data.</text>
</comment>
<organism evidence="4 5">
    <name type="scientific">Aspergillus steynii IBT 23096</name>
    <dbReference type="NCBI Taxonomy" id="1392250"/>
    <lineage>
        <taxon>Eukaryota</taxon>
        <taxon>Fungi</taxon>
        <taxon>Dikarya</taxon>
        <taxon>Ascomycota</taxon>
        <taxon>Pezizomycotina</taxon>
        <taxon>Eurotiomycetes</taxon>
        <taxon>Eurotiomycetidae</taxon>
        <taxon>Eurotiales</taxon>
        <taxon>Aspergillaceae</taxon>
        <taxon>Aspergillus</taxon>
        <taxon>Aspergillus subgen. Circumdati</taxon>
    </lineage>
</organism>
<keyword evidence="3" id="KW-0812">Transmembrane</keyword>